<dbReference type="SUPFAM" id="SSF52540">
    <property type="entry name" value="P-loop containing nucleoside triphosphate hydrolases"/>
    <property type="match status" value="1"/>
</dbReference>
<dbReference type="InterPro" id="IPR016032">
    <property type="entry name" value="Sig_transdc_resp-reg_C-effctor"/>
</dbReference>
<dbReference type="InterPro" id="IPR051677">
    <property type="entry name" value="AfsR-DnrI-RedD_regulator"/>
</dbReference>
<feature type="DNA-binding region" description="OmpR/PhoB-type" evidence="6">
    <location>
        <begin position="1"/>
        <end position="98"/>
    </location>
</feature>
<evidence type="ECO:0000256" key="2">
    <source>
        <dbReference type="ARBA" id="ARBA00023015"/>
    </source>
</evidence>
<dbReference type="InterPro" id="IPR036388">
    <property type="entry name" value="WH-like_DNA-bd_sf"/>
</dbReference>
<dbReference type="Pfam" id="PF03704">
    <property type="entry name" value="BTAD"/>
    <property type="match status" value="1"/>
</dbReference>
<evidence type="ECO:0000256" key="6">
    <source>
        <dbReference type="PROSITE-ProRule" id="PRU01091"/>
    </source>
</evidence>
<comment type="similarity">
    <text evidence="1">Belongs to the AfsR/DnrI/RedD regulatory family.</text>
</comment>
<dbReference type="Pfam" id="PF00486">
    <property type="entry name" value="Trans_reg_C"/>
    <property type="match status" value="1"/>
</dbReference>
<dbReference type="InterPro" id="IPR005158">
    <property type="entry name" value="BTAD"/>
</dbReference>
<dbReference type="Gene3D" id="3.40.50.300">
    <property type="entry name" value="P-loop containing nucleotide triphosphate hydrolases"/>
    <property type="match status" value="1"/>
</dbReference>
<protein>
    <submittedName>
        <fullName evidence="9">XRE family transcriptional regulator</fullName>
    </submittedName>
</protein>
<dbReference type="AlphaFoldDB" id="A0A8J4E9Q3"/>
<feature type="repeat" description="TPR" evidence="5">
    <location>
        <begin position="805"/>
        <end position="838"/>
    </location>
</feature>
<dbReference type="InterPro" id="IPR019734">
    <property type="entry name" value="TPR_rpt"/>
</dbReference>
<dbReference type="SMART" id="SM00862">
    <property type="entry name" value="Trans_reg_C"/>
    <property type="match status" value="1"/>
</dbReference>
<feature type="domain" description="OmpR/PhoB-type" evidence="8">
    <location>
        <begin position="1"/>
        <end position="98"/>
    </location>
</feature>
<dbReference type="Pfam" id="PF25872">
    <property type="entry name" value="HTH_77"/>
    <property type="match status" value="1"/>
</dbReference>
<dbReference type="SMART" id="SM00028">
    <property type="entry name" value="TPR"/>
    <property type="match status" value="7"/>
</dbReference>
<dbReference type="InterPro" id="IPR011990">
    <property type="entry name" value="TPR-like_helical_dom_sf"/>
</dbReference>
<dbReference type="Pfam" id="PF13374">
    <property type="entry name" value="TPR_10"/>
    <property type="match status" value="1"/>
</dbReference>
<keyword evidence="4" id="KW-0804">Transcription</keyword>
<dbReference type="RefSeq" id="WP_203926923.1">
    <property type="nucleotide sequence ID" value="NZ_BOPH01000022.1"/>
</dbReference>
<reference evidence="9" key="1">
    <citation type="submission" date="2021-01" db="EMBL/GenBank/DDBJ databases">
        <title>Whole genome shotgun sequence of Virgisporangium ochraceum NBRC 16418.</title>
        <authorList>
            <person name="Komaki H."/>
            <person name="Tamura T."/>
        </authorList>
    </citation>
    <scope>NUCLEOTIDE SEQUENCE</scope>
    <source>
        <strain evidence="9">NBRC 16418</strain>
    </source>
</reference>
<feature type="region of interest" description="Disordered" evidence="7">
    <location>
        <begin position="247"/>
        <end position="275"/>
    </location>
</feature>
<evidence type="ECO:0000256" key="1">
    <source>
        <dbReference type="ARBA" id="ARBA00005820"/>
    </source>
</evidence>
<dbReference type="EMBL" id="BOPH01000022">
    <property type="protein sequence ID" value="GIJ66956.1"/>
    <property type="molecule type" value="Genomic_DNA"/>
</dbReference>
<keyword evidence="5" id="KW-0802">TPR repeat</keyword>
<dbReference type="PROSITE" id="PS50005">
    <property type="entry name" value="TPR"/>
    <property type="match status" value="1"/>
</dbReference>
<organism evidence="9 10">
    <name type="scientific">Virgisporangium ochraceum</name>
    <dbReference type="NCBI Taxonomy" id="65505"/>
    <lineage>
        <taxon>Bacteria</taxon>
        <taxon>Bacillati</taxon>
        <taxon>Actinomycetota</taxon>
        <taxon>Actinomycetes</taxon>
        <taxon>Micromonosporales</taxon>
        <taxon>Micromonosporaceae</taxon>
        <taxon>Virgisporangium</taxon>
    </lineage>
</organism>
<evidence type="ECO:0000256" key="5">
    <source>
        <dbReference type="PROSITE-ProRule" id="PRU00339"/>
    </source>
</evidence>
<dbReference type="PANTHER" id="PTHR35807:SF1">
    <property type="entry name" value="TRANSCRIPTIONAL REGULATOR REDD"/>
    <property type="match status" value="1"/>
</dbReference>
<proteinExistence type="inferred from homology"/>
<evidence type="ECO:0000256" key="7">
    <source>
        <dbReference type="SAM" id="MobiDB-lite"/>
    </source>
</evidence>
<dbReference type="Gene3D" id="1.25.40.10">
    <property type="entry name" value="Tetratricopeptide repeat domain"/>
    <property type="match status" value="2"/>
</dbReference>
<sequence length="980" mass="104209">MLVVRVLGQVRVWHGTDEIPLGPPGRRAVLGLLVLAGDRPVTRSEIVDALWGDAPPTTATNVVQSHVMHLRRILEPTRGARAPSRRIRTVGDGYRLVTDGASVDLAHFRELVASADDAERQDRPTEVARLLGDALALWRGPALADLPALARHRWVEGLGFDRRRTLARYVDAMVGTGGGARVVGAAVADAAEHPLDESAQARLVRVYWATGQRAQALEVFHRARSRLSDELGVAPGPELEAALGEVLRGSGSGSGTGPAAAEPAPRDPPRQLPAGVPAFVGRGAELDVLDRLRAAAGEAPATAVVCGAPGVGKTAFAVRWAHHVRELFPDGQLYLDLRGYGTGTPLSAADGLGHLCVALGRPESELPDDPAGRAALFRTGSAGRRLLIVLDNAVSADQVRPLLPGYGPSMVLVTSRDHLGGLVAVDGATRIELTPLPTTDAVALLRRLIGSRVTDDPGSAVTLVEQCAHLPLALRVAAELAVSWPHESLASVVGQLADRHGRLDLLDVGGDTSAAVREVLSWSYQHLDPVAALAFRRLALHPGPGFDASTVAALSELDGRRAGRALAVLARGHLVEPRSTDRPTAGRYRMHDLMRAYAEELSADLDDADARTAATGRLLDHYFGGVCRARALLYPAWRGYLPRPSTHGGPDLADADAAVAWLDREQANLGALCAYAARHGFPRQAIGLAANLQRHFEAGRYRDGLAAHSYALAAARDLGDDVAVAHLLGHVGELHRLLGRYDTAAGHLREALAGHDRTGDVRGQARALSALGIVAERTGDPAGAVRHHRDALARYRAADDRRGEAIVLVNLGNAYSGQDELKRAADAFERAYTLFRDVVEPTGQAAALSNLGDVLCALGDHRRAGERLAEALPLFLAAGHRIGEAMVRTNLGQVKLRLGDPDAAMDELHTALRMFQEIGHRYGEASARNRMGEALRALGRHPEALECHRAALAIAAETQDHDEQVRARAALAELGAAPVD</sequence>
<evidence type="ECO:0000259" key="8">
    <source>
        <dbReference type="PROSITE" id="PS51755"/>
    </source>
</evidence>
<dbReference type="InterPro" id="IPR001867">
    <property type="entry name" value="OmpR/PhoB-type_DNA-bd"/>
</dbReference>
<accession>A0A8J4E9Q3</accession>
<dbReference type="SUPFAM" id="SSF46894">
    <property type="entry name" value="C-terminal effector domain of the bipartite response regulators"/>
    <property type="match status" value="1"/>
</dbReference>
<dbReference type="SMART" id="SM01043">
    <property type="entry name" value="BTAD"/>
    <property type="match status" value="1"/>
</dbReference>
<dbReference type="Proteomes" id="UP000635606">
    <property type="component" value="Unassembled WGS sequence"/>
</dbReference>
<dbReference type="CDD" id="cd15831">
    <property type="entry name" value="BTAD"/>
    <property type="match status" value="1"/>
</dbReference>
<evidence type="ECO:0000313" key="9">
    <source>
        <dbReference type="EMBL" id="GIJ66956.1"/>
    </source>
</evidence>
<dbReference type="Pfam" id="PF13424">
    <property type="entry name" value="TPR_12"/>
    <property type="match status" value="2"/>
</dbReference>
<dbReference type="SUPFAM" id="SSF48452">
    <property type="entry name" value="TPR-like"/>
    <property type="match status" value="3"/>
</dbReference>
<dbReference type="PROSITE" id="PS51755">
    <property type="entry name" value="OMPR_PHOB"/>
    <property type="match status" value="1"/>
</dbReference>
<keyword evidence="2" id="KW-0805">Transcription regulation</keyword>
<evidence type="ECO:0000256" key="4">
    <source>
        <dbReference type="ARBA" id="ARBA00023163"/>
    </source>
</evidence>
<gene>
    <name evidence="9" type="ORF">Voc01_018730</name>
</gene>
<dbReference type="InterPro" id="IPR058852">
    <property type="entry name" value="HTH_77"/>
</dbReference>
<dbReference type="InterPro" id="IPR027417">
    <property type="entry name" value="P-loop_NTPase"/>
</dbReference>
<dbReference type="GO" id="GO:0006355">
    <property type="term" value="P:regulation of DNA-templated transcription"/>
    <property type="evidence" value="ECO:0007669"/>
    <property type="project" value="InterPro"/>
</dbReference>
<name>A0A8J4E9Q3_9ACTN</name>
<comment type="caution">
    <text evidence="9">The sequence shown here is derived from an EMBL/GenBank/DDBJ whole genome shotgun (WGS) entry which is preliminary data.</text>
</comment>
<dbReference type="PANTHER" id="PTHR35807">
    <property type="entry name" value="TRANSCRIPTIONAL REGULATOR REDD-RELATED"/>
    <property type="match status" value="1"/>
</dbReference>
<dbReference type="GO" id="GO:0000160">
    <property type="term" value="P:phosphorelay signal transduction system"/>
    <property type="evidence" value="ECO:0007669"/>
    <property type="project" value="InterPro"/>
</dbReference>
<dbReference type="Gene3D" id="1.10.10.10">
    <property type="entry name" value="Winged helix-like DNA-binding domain superfamily/Winged helix DNA-binding domain"/>
    <property type="match status" value="1"/>
</dbReference>
<keyword evidence="10" id="KW-1185">Reference proteome</keyword>
<evidence type="ECO:0000256" key="3">
    <source>
        <dbReference type="ARBA" id="ARBA00023125"/>
    </source>
</evidence>
<dbReference type="GO" id="GO:0003677">
    <property type="term" value="F:DNA binding"/>
    <property type="evidence" value="ECO:0007669"/>
    <property type="project" value="UniProtKB-UniRule"/>
</dbReference>
<keyword evidence="3 6" id="KW-0238">DNA-binding</keyword>
<dbReference type="CDD" id="cd00383">
    <property type="entry name" value="trans_reg_C"/>
    <property type="match status" value="1"/>
</dbReference>
<evidence type="ECO:0000313" key="10">
    <source>
        <dbReference type="Proteomes" id="UP000635606"/>
    </source>
</evidence>